<dbReference type="Pfam" id="PF01379">
    <property type="entry name" value="Porphobil_deam"/>
    <property type="match status" value="1"/>
</dbReference>
<keyword evidence="4 6" id="KW-0627">Porphyrin biosynthesis</keyword>
<comment type="similarity">
    <text evidence="2 6">Belongs to the HMBS family.</text>
</comment>
<dbReference type="EC" id="2.5.1.61" evidence="6"/>
<dbReference type="PRINTS" id="PR00151">
    <property type="entry name" value="PORPHBDMNASE"/>
</dbReference>
<dbReference type="InterPro" id="IPR036803">
    <property type="entry name" value="Porphobilinogen_deaminase_C_sf"/>
</dbReference>
<dbReference type="Pfam" id="PF03900">
    <property type="entry name" value="Porphobil_deamC"/>
    <property type="match status" value="1"/>
</dbReference>
<comment type="subunit">
    <text evidence="6">Monomer.</text>
</comment>
<dbReference type="PANTHER" id="PTHR11557">
    <property type="entry name" value="PORPHOBILINOGEN DEAMINASE"/>
    <property type="match status" value="1"/>
</dbReference>
<evidence type="ECO:0000259" key="8">
    <source>
        <dbReference type="Pfam" id="PF03900"/>
    </source>
</evidence>
<dbReference type="HAMAP" id="MF_00260">
    <property type="entry name" value="Porphobil_deam"/>
    <property type="match status" value="1"/>
</dbReference>
<evidence type="ECO:0000256" key="6">
    <source>
        <dbReference type="HAMAP-Rule" id="MF_00260"/>
    </source>
</evidence>
<dbReference type="InterPro" id="IPR022418">
    <property type="entry name" value="Porphobilinogen_deaminase_C"/>
</dbReference>
<dbReference type="RefSeq" id="WP_205087965.1">
    <property type="nucleotide sequence ID" value="NZ_JACJLA010000010.1"/>
</dbReference>
<comment type="miscellaneous">
    <text evidence="6">The porphobilinogen subunits are added to the dipyrromethane group.</text>
</comment>
<comment type="catalytic activity">
    <reaction evidence="5 6">
        <text>4 porphobilinogen + H2O = hydroxymethylbilane + 4 NH4(+)</text>
        <dbReference type="Rhea" id="RHEA:13185"/>
        <dbReference type="ChEBI" id="CHEBI:15377"/>
        <dbReference type="ChEBI" id="CHEBI:28938"/>
        <dbReference type="ChEBI" id="CHEBI:57845"/>
        <dbReference type="ChEBI" id="CHEBI:58126"/>
        <dbReference type="EC" id="2.5.1.61"/>
    </reaction>
</comment>
<evidence type="ECO:0000313" key="10">
    <source>
        <dbReference type="Proteomes" id="UP000707138"/>
    </source>
</evidence>
<dbReference type="SUPFAM" id="SSF54782">
    <property type="entry name" value="Porphobilinogen deaminase (hydroxymethylbilane synthase), C-terminal domain"/>
    <property type="match status" value="1"/>
</dbReference>
<comment type="caution">
    <text evidence="9">The sequence shown here is derived from an EMBL/GenBank/DDBJ whole genome shotgun (WGS) entry which is preliminary data.</text>
</comment>
<evidence type="ECO:0000256" key="4">
    <source>
        <dbReference type="ARBA" id="ARBA00023244"/>
    </source>
</evidence>
<dbReference type="PROSITE" id="PS00533">
    <property type="entry name" value="PORPHOBILINOGEN_DEAM"/>
    <property type="match status" value="1"/>
</dbReference>
<evidence type="ECO:0000256" key="5">
    <source>
        <dbReference type="ARBA" id="ARBA00048169"/>
    </source>
</evidence>
<dbReference type="PANTHER" id="PTHR11557:SF0">
    <property type="entry name" value="PORPHOBILINOGEN DEAMINASE"/>
    <property type="match status" value="1"/>
</dbReference>
<reference evidence="9 10" key="1">
    <citation type="journal article" date="2021" name="Sci. Rep.">
        <title>The distribution of antibiotic resistance genes in chicken gut microbiota commensals.</title>
        <authorList>
            <person name="Juricova H."/>
            <person name="Matiasovicova J."/>
            <person name="Kubasova T."/>
            <person name="Cejkova D."/>
            <person name="Rychlik I."/>
        </authorList>
    </citation>
    <scope>NUCLEOTIDE SEQUENCE [LARGE SCALE GENOMIC DNA]</scope>
    <source>
        <strain evidence="9 10">An537</strain>
    </source>
</reference>
<feature type="domain" description="Porphobilinogen deaminase C-terminal" evidence="8">
    <location>
        <begin position="226"/>
        <end position="294"/>
    </location>
</feature>
<dbReference type="SUPFAM" id="SSF53850">
    <property type="entry name" value="Periplasmic binding protein-like II"/>
    <property type="match status" value="1"/>
</dbReference>
<dbReference type="PIRSF" id="PIRSF001438">
    <property type="entry name" value="4pyrrol_synth_OHMeBilane_synth"/>
    <property type="match status" value="1"/>
</dbReference>
<sequence length="311" mass="34335">MREVIRIGTRQSALALWQAEYVAERLRTLYPMCRVELVHHTTIGDRILEKPLAEIGGKGLFTEELEASMRSGDVDIAVHSLKDMPTELPDGLILGAITAREVPCDVLVSPKYKTLDQLPQGAKVGTSSLRRQAQLLHQRPDLTICMLRGNVQTRLRKLDEEGFDAIVLAQAGLKRLGLEDKITQVFTVDELIPAVGQGALAIECRSDDEEMLRLLEPLNDETTMWCTRGERSFLRQLDGGCQVPMGVHGTVRKGQLTLKGIMCSLDGKTCYEGEMSGPQKSAEILGRNLAKALYEEGGKSIIEDLVQKGVL</sequence>
<dbReference type="Gene3D" id="3.30.160.40">
    <property type="entry name" value="Porphobilinogen deaminase, C-terminal domain"/>
    <property type="match status" value="1"/>
</dbReference>
<evidence type="ECO:0000256" key="1">
    <source>
        <dbReference type="ARBA" id="ARBA00002869"/>
    </source>
</evidence>
<evidence type="ECO:0000313" key="9">
    <source>
        <dbReference type="EMBL" id="MBM6912962.1"/>
    </source>
</evidence>
<comment type="function">
    <text evidence="1 6">Tetrapolymerization of the monopyrrole PBG into the hydroxymethylbilane pre-uroporphyrinogen in several discrete steps.</text>
</comment>
<evidence type="ECO:0000256" key="3">
    <source>
        <dbReference type="ARBA" id="ARBA00022679"/>
    </source>
</evidence>
<keyword evidence="3 6" id="KW-0808">Transferase</keyword>
<dbReference type="Proteomes" id="UP000707138">
    <property type="component" value="Unassembled WGS sequence"/>
</dbReference>
<dbReference type="NCBIfam" id="TIGR00212">
    <property type="entry name" value="hemC"/>
    <property type="match status" value="1"/>
</dbReference>
<dbReference type="InterPro" id="IPR022419">
    <property type="entry name" value="Porphobilin_deaminase_cofac_BS"/>
</dbReference>
<feature type="domain" description="Porphobilinogen deaminase N-terminal" evidence="7">
    <location>
        <begin position="5"/>
        <end position="212"/>
    </location>
</feature>
<organism evidence="9 10">
    <name type="scientific">Veillonella magna</name>
    <dbReference type="NCBI Taxonomy" id="464322"/>
    <lineage>
        <taxon>Bacteria</taxon>
        <taxon>Bacillati</taxon>
        <taxon>Bacillota</taxon>
        <taxon>Negativicutes</taxon>
        <taxon>Veillonellales</taxon>
        <taxon>Veillonellaceae</taxon>
        <taxon>Veillonella</taxon>
    </lineage>
</organism>
<comment type="cofactor">
    <cofactor evidence="6">
        <name>dipyrromethane</name>
        <dbReference type="ChEBI" id="CHEBI:60342"/>
    </cofactor>
    <text evidence="6">Binds 1 dipyrromethane group covalently.</text>
</comment>
<name>A0ABS2GHF1_9FIRM</name>
<dbReference type="Gene3D" id="3.40.190.10">
    <property type="entry name" value="Periplasmic binding protein-like II"/>
    <property type="match status" value="2"/>
</dbReference>
<evidence type="ECO:0000256" key="2">
    <source>
        <dbReference type="ARBA" id="ARBA00005638"/>
    </source>
</evidence>
<proteinExistence type="inferred from homology"/>
<gene>
    <name evidence="6 9" type="primary">hemC</name>
    <name evidence="9" type="ORF">H6A01_06470</name>
</gene>
<protein>
    <recommendedName>
        <fullName evidence="6">Porphobilinogen deaminase</fullName>
        <shortName evidence="6">PBG</shortName>
        <ecNumber evidence="6">2.5.1.61</ecNumber>
    </recommendedName>
    <alternativeName>
        <fullName evidence="6">Hydroxymethylbilane synthase</fullName>
        <shortName evidence="6">HMBS</shortName>
    </alternativeName>
    <alternativeName>
        <fullName evidence="6">Pre-uroporphyrinogen synthase</fullName>
    </alternativeName>
</protein>
<keyword evidence="10" id="KW-1185">Reference proteome</keyword>
<feature type="modified residue" description="S-(dipyrrolylmethanemethyl)cysteine" evidence="6">
    <location>
        <position position="241"/>
    </location>
</feature>
<dbReference type="GO" id="GO:0004418">
    <property type="term" value="F:hydroxymethylbilane synthase activity"/>
    <property type="evidence" value="ECO:0007669"/>
    <property type="project" value="UniProtKB-EC"/>
</dbReference>
<dbReference type="InterPro" id="IPR000860">
    <property type="entry name" value="HemC"/>
</dbReference>
<dbReference type="EMBL" id="JACJLA010000010">
    <property type="protein sequence ID" value="MBM6912962.1"/>
    <property type="molecule type" value="Genomic_DNA"/>
</dbReference>
<evidence type="ECO:0000259" key="7">
    <source>
        <dbReference type="Pfam" id="PF01379"/>
    </source>
</evidence>
<dbReference type="CDD" id="cd13646">
    <property type="entry name" value="PBP2_EcHMBS_like"/>
    <property type="match status" value="1"/>
</dbReference>
<accession>A0ABS2GHF1</accession>
<dbReference type="InterPro" id="IPR022417">
    <property type="entry name" value="Porphobilin_deaminase_N"/>
</dbReference>